<dbReference type="Gene3D" id="3.60.21.10">
    <property type="match status" value="1"/>
</dbReference>
<dbReference type="AlphaFoldDB" id="A0AAE0GCT3"/>
<dbReference type="SUPFAM" id="SSF56300">
    <property type="entry name" value="Metallo-dependent phosphatases"/>
    <property type="match status" value="1"/>
</dbReference>
<protein>
    <recommendedName>
        <fullName evidence="1">Calcineurin-like phosphoesterase domain-containing protein</fullName>
    </recommendedName>
</protein>
<dbReference type="PANTHER" id="PTHR12905:SF0">
    <property type="entry name" value="CALCINEURIN-LIKE PHOSPHOESTERASE DOMAIN-CONTAINING PROTEIN"/>
    <property type="match status" value="1"/>
</dbReference>
<accession>A0AAE0GCT3</accession>
<name>A0AAE0GCT3_9CHLO</name>
<proteinExistence type="predicted"/>
<comment type="caution">
    <text evidence="2">The sequence shown here is derived from an EMBL/GenBank/DDBJ whole genome shotgun (WGS) entry which is preliminary data.</text>
</comment>
<gene>
    <name evidence="2" type="ORF">CYMTET_16235</name>
</gene>
<dbReference type="EMBL" id="LGRX02007096">
    <property type="protein sequence ID" value="KAK3275652.1"/>
    <property type="molecule type" value="Genomic_DNA"/>
</dbReference>
<feature type="domain" description="Calcineurin-like phosphoesterase" evidence="1">
    <location>
        <begin position="251"/>
        <end position="465"/>
    </location>
</feature>
<dbReference type="SUPFAM" id="SSF52374">
    <property type="entry name" value="Nucleotidylyl transferase"/>
    <property type="match status" value="1"/>
</dbReference>
<evidence type="ECO:0000313" key="3">
    <source>
        <dbReference type="Proteomes" id="UP001190700"/>
    </source>
</evidence>
<dbReference type="Gene3D" id="3.40.50.620">
    <property type="entry name" value="HUPs"/>
    <property type="match status" value="1"/>
</dbReference>
<evidence type="ECO:0000313" key="2">
    <source>
        <dbReference type="EMBL" id="KAK3275652.1"/>
    </source>
</evidence>
<dbReference type="InterPro" id="IPR029052">
    <property type="entry name" value="Metallo-depent_PP-like"/>
</dbReference>
<keyword evidence="3" id="KW-1185">Reference proteome</keyword>
<evidence type="ECO:0000259" key="1">
    <source>
        <dbReference type="Pfam" id="PF00149"/>
    </source>
</evidence>
<dbReference type="InterPro" id="IPR051693">
    <property type="entry name" value="UPF0046_metallophosphoest"/>
</dbReference>
<dbReference type="Proteomes" id="UP001190700">
    <property type="component" value="Unassembled WGS sequence"/>
</dbReference>
<dbReference type="InterPro" id="IPR014729">
    <property type="entry name" value="Rossmann-like_a/b/a_fold"/>
</dbReference>
<dbReference type="Pfam" id="PF00149">
    <property type="entry name" value="Metallophos"/>
    <property type="match status" value="1"/>
</dbReference>
<organism evidence="2 3">
    <name type="scientific">Cymbomonas tetramitiformis</name>
    <dbReference type="NCBI Taxonomy" id="36881"/>
    <lineage>
        <taxon>Eukaryota</taxon>
        <taxon>Viridiplantae</taxon>
        <taxon>Chlorophyta</taxon>
        <taxon>Pyramimonadophyceae</taxon>
        <taxon>Pyramimonadales</taxon>
        <taxon>Pyramimonadaceae</taxon>
        <taxon>Cymbomonas</taxon>
    </lineage>
</organism>
<reference evidence="2 3" key="1">
    <citation type="journal article" date="2015" name="Genome Biol. Evol.">
        <title>Comparative Genomics of a Bacterivorous Green Alga Reveals Evolutionary Causalities and Consequences of Phago-Mixotrophic Mode of Nutrition.</title>
        <authorList>
            <person name="Burns J.A."/>
            <person name="Paasch A."/>
            <person name="Narechania A."/>
            <person name="Kim E."/>
        </authorList>
    </citation>
    <scope>NUCLEOTIDE SEQUENCE [LARGE SCALE GENOMIC DNA]</scope>
    <source>
        <strain evidence="2 3">PLY_AMNH</strain>
    </source>
</reference>
<sequence length="559" mass="62805">MGTLGSPDAREVRPKAIDLRGATDDVAVIFFTGSFCPFTTGHLQSLVAAQQVLTGEVQCSPNRPAASGNSAVFKAYSTVIALVFFNSDRHVARKLNPDPIITLADRVHLAALTTEDFPWIHVFESTYGDEGSEFQLLRQFWPYLNFVPYYLNGSDDVVRYEKWHDVGPDYRLITVLRGADPTCLPHASELFLITPPVEDISSSAVRAALRSRDLDTLGKQMEQRALQWCLERKLYLTVEGQGDLLRPRVLTIMHLSDTHSRHDELTEHIQQKFQDLNLVQMDILLHSGDFTKRGTPEEFAQFDEWLGRLKRLFKHIVVIAGNHDWYDQIEKFQQRLSPTLVLEPLKNATMLNHQLIEVEDLKIFGSPWCPFHVGRSSERVPAAAVKSGIYQDIWHSVKQNNHQVGPHRFGEIPRGTDVLMTHGPAEGILDQLEGIAGATWGSSESLARAIQETRPKVHVFGHLHEQYGFWEKTSNGCYAGGCKYIECPTTHPPPPSTYPCQIIACGANDIHSKDKGPPPNRVNPPLVMRASRDGAGEWAFTMFDVKQGEARRACPMEID</sequence>
<dbReference type="GO" id="GO:0016787">
    <property type="term" value="F:hydrolase activity"/>
    <property type="evidence" value="ECO:0007669"/>
    <property type="project" value="InterPro"/>
</dbReference>
<dbReference type="InterPro" id="IPR004843">
    <property type="entry name" value="Calcineurin-like_PHP"/>
</dbReference>
<dbReference type="PANTHER" id="PTHR12905">
    <property type="entry name" value="METALLOPHOSPHOESTERASE"/>
    <property type="match status" value="1"/>
</dbReference>